<dbReference type="Gene3D" id="3.40.250.10">
    <property type="entry name" value="Rhodanese-like domain"/>
    <property type="match status" value="1"/>
</dbReference>
<comment type="catalytic activity">
    <reaction evidence="7">
        <text>O-phospho-L-tyrosyl-[protein] + H2O = L-tyrosyl-[protein] + phosphate</text>
        <dbReference type="Rhea" id="RHEA:10684"/>
        <dbReference type="Rhea" id="RHEA-COMP:10136"/>
        <dbReference type="Rhea" id="RHEA-COMP:20101"/>
        <dbReference type="ChEBI" id="CHEBI:15377"/>
        <dbReference type="ChEBI" id="CHEBI:43474"/>
        <dbReference type="ChEBI" id="CHEBI:46858"/>
        <dbReference type="ChEBI" id="CHEBI:61978"/>
        <dbReference type="EC" id="3.1.3.48"/>
    </reaction>
</comment>
<name>A0A9P0K0W7_ACAOB</name>
<dbReference type="InterPro" id="IPR036873">
    <property type="entry name" value="Rhodanese-like_dom_sf"/>
</dbReference>
<keyword evidence="3" id="KW-0132">Cell division</keyword>
<dbReference type="InterPro" id="IPR000751">
    <property type="entry name" value="MPI_Phosphatase"/>
</dbReference>
<dbReference type="CDD" id="cd01530">
    <property type="entry name" value="Cdc25"/>
    <property type="match status" value="1"/>
</dbReference>
<keyword evidence="6" id="KW-0131">Cell cycle</keyword>
<dbReference type="OrthoDB" id="26523at2759"/>
<evidence type="ECO:0000256" key="2">
    <source>
        <dbReference type="ARBA" id="ARBA00013064"/>
    </source>
</evidence>
<comment type="similarity">
    <text evidence="1">Belongs to the MPI phosphatase family.</text>
</comment>
<evidence type="ECO:0000256" key="3">
    <source>
        <dbReference type="ARBA" id="ARBA00022618"/>
    </source>
</evidence>
<dbReference type="GO" id="GO:0010256">
    <property type="term" value="P:endomembrane system organization"/>
    <property type="evidence" value="ECO:0007669"/>
    <property type="project" value="UniProtKB-ARBA"/>
</dbReference>
<dbReference type="GO" id="GO:0005737">
    <property type="term" value="C:cytoplasm"/>
    <property type="evidence" value="ECO:0007669"/>
    <property type="project" value="TreeGrafter"/>
</dbReference>
<evidence type="ECO:0000256" key="1">
    <source>
        <dbReference type="ARBA" id="ARBA00011065"/>
    </source>
</evidence>
<dbReference type="PANTHER" id="PTHR10828">
    <property type="entry name" value="M-PHASE INDUCER PHOSPHATASE DUAL SPECIFICITY PHOSPHATASE CDC25"/>
    <property type="match status" value="1"/>
</dbReference>
<keyword evidence="10" id="KW-1185">Reference proteome</keyword>
<gene>
    <name evidence="9" type="ORF">ACAOBT_LOCUS6147</name>
</gene>
<evidence type="ECO:0000256" key="5">
    <source>
        <dbReference type="ARBA" id="ARBA00022912"/>
    </source>
</evidence>
<evidence type="ECO:0000259" key="8">
    <source>
        <dbReference type="PROSITE" id="PS50206"/>
    </source>
</evidence>
<dbReference type="Pfam" id="PF00581">
    <property type="entry name" value="Rhodanese"/>
    <property type="match status" value="1"/>
</dbReference>
<dbReference type="PANTHER" id="PTHR10828:SF76">
    <property type="entry name" value="M-PHASE INDUCER PHOSPHATASE"/>
    <property type="match status" value="1"/>
</dbReference>
<protein>
    <recommendedName>
        <fullName evidence="2">protein-tyrosine-phosphatase</fullName>
        <ecNumber evidence="2">3.1.3.48</ecNumber>
    </recommendedName>
</protein>
<dbReference type="EMBL" id="CAKOFQ010006721">
    <property type="protein sequence ID" value="CAH1965071.1"/>
    <property type="molecule type" value="Genomic_DNA"/>
</dbReference>
<evidence type="ECO:0000256" key="6">
    <source>
        <dbReference type="ARBA" id="ARBA00023306"/>
    </source>
</evidence>
<dbReference type="PRINTS" id="PR00716">
    <property type="entry name" value="MPIPHPHTASE"/>
</dbReference>
<sequence>MCDSLCSETCNTCKYSRRKARKCCDGDDPFLEKENLRTLSPMKSDDLSMYDSAVTSTGPHCFHGRLPRALQEHDSNSRDSGYGMSYGEKFMSYASPNRTSAASFGSLSSMEDEFIDFTDVEPLDKQKLPHDFNKLITNPIINTRDEGKSSPKDTVIRPLFRRAMSLQTDMELTPNSTRARTSLFKDEEMRSFKRPEPPSCIENITGIKRSRIFDGNEQENAVPLIKVPIQRALSTEETIMCAVQKSSTEPDLIGDFSKNFCLPLVRGKHQDLKSISSHTLARLMNGEFNDMIASFKVIDCRYPYEFEGGHINGAVNIYTKEQCMQLLQETQLPAASTMHQRHILVFHCEFSSERGPNLYRYLRREDRQKNESAYPALHYPEIYLLEGGYKSFFEQYSTMCIPTAYKAMLHPDHEEDLKHFRQKSRTWNCDTRQRPQSQPNKFFKRLGI</sequence>
<evidence type="ECO:0000313" key="9">
    <source>
        <dbReference type="EMBL" id="CAH1965071.1"/>
    </source>
</evidence>
<dbReference type="EC" id="3.1.3.48" evidence="2"/>
<dbReference type="GO" id="GO:0032502">
    <property type="term" value="P:developmental process"/>
    <property type="evidence" value="ECO:0007669"/>
    <property type="project" value="UniProtKB-ARBA"/>
</dbReference>
<evidence type="ECO:0000313" key="10">
    <source>
        <dbReference type="Proteomes" id="UP001152888"/>
    </source>
</evidence>
<dbReference type="AlphaFoldDB" id="A0A9P0K0W7"/>
<dbReference type="GO" id="GO:0004725">
    <property type="term" value="F:protein tyrosine phosphatase activity"/>
    <property type="evidence" value="ECO:0007669"/>
    <property type="project" value="UniProtKB-EC"/>
</dbReference>
<dbReference type="GO" id="GO:0051301">
    <property type="term" value="P:cell division"/>
    <property type="evidence" value="ECO:0007669"/>
    <property type="project" value="UniProtKB-KW"/>
</dbReference>
<dbReference type="InterPro" id="IPR001763">
    <property type="entry name" value="Rhodanese-like_dom"/>
</dbReference>
<dbReference type="GO" id="GO:0005634">
    <property type="term" value="C:nucleus"/>
    <property type="evidence" value="ECO:0007669"/>
    <property type="project" value="TreeGrafter"/>
</dbReference>
<proteinExistence type="inferred from homology"/>
<dbReference type="PROSITE" id="PS50206">
    <property type="entry name" value="RHODANESE_3"/>
    <property type="match status" value="1"/>
</dbReference>
<dbReference type="SMART" id="SM00450">
    <property type="entry name" value="RHOD"/>
    <property type="match status" value="1"/>
</dbReference>
<dbReference type="Proteomes" id="UP001152888">
    <property type="component" value="Unassembled WGS sequence"/>
</dbReference>
<reference evidence="9" key="1">
    <citation type="submission" date="2022-03" db="EMBL/GenBank/DDBJ databases">
        <authorList>
            <person name="Sayadi A."/>
        </authorList>
    </citation>
    <scope>NUCLEOTIDE SEQUENCE</scope>
</reference>
<dbReference type="GO" id="GO:0110032">
    <property type="term" value="P:positive regulation of G2/MI transition of meiotic cell cycle"/>
    <property type="evidence" value="ECO:0007669"/>
    <property type="project" value="TreeGrafter"/>
</dbReference>
<feature type="domain" description="Rhodanese" evidence="8">
    <location>
        <begin position="291"/>
        <end position="401"/>
    </location>
</feature>
<keyword evidence="5" id="KW-0904">Protein phosphatase</keyword>
<evidence type="ECO:0000256" key="4">
    <source>
        <dbReference type="ARBA" id="ARBA00022801"/>
    </source>
</evidence>
<keyword evidence="4" id="KW-0378">Hydrolase</keyword>
<dbReference type="GO" id="GO:0009794">
    <property type="term" value="P:regulation of mitotic cell cycle, embryonic"/>
    <property type="evidence" value="ECO:0007669"/>
    <property type="project" value="UniProtKB-ARBA"/>
</dbReference>
<dbReference type="GO" id="GO:0000086">
    <property type="term" value="P:G2/M transition of mitotic cell cycle"/>
    <property type="evidence" value="ECO:0007669"/>
    <property type="project" value="TreeGrafter"/>
</dbReference>
<dbReference type="GO" id="GO:0010971">
    <property type="term" value="P:positive regulation of G2/M transition of mitotic cell cycle"/>
    <property type="evidence" value="ECO:0007669"/>
    <property type="project" value="TreeGrafter"/>
</dbReference>
<organism evidence="9 10">
    <name type="scientific">Acanthoscelides obtectus</name>
    <name type="common">Bean weevil</name>
    <name type="synonym">Bruchus obtectus</name>
    <dbReference type="NCBI Taxonomy" id="200917"/>
    <lineage>
        <taxon>Eukaryota</taxon>
        <taxon>Metazoa</taxon>
        <taxon>Ecdysozoa</taxon>
        <taxon>Arthropoda</taxon>
        <taxon>Hexapoda</taxon>
        <taxon>Insecta</taxon>
        <taxon>Pterygota</taxon>
        <taxon>Neoptera</taxon>
        <taxon>Endopterygota</taxon>
        <taxon>Coleoptera</taxon>
        <taxon>Polyphaga</taxon>
        <taxon>Cucujiformia</taxon>
        <taxon>Chrysomeloidea</taxon>
        <taxon>Chrysomelidae</taxon>
        <taxon>Bruchinae</taxon>
        <taxon>Bruchini</taxon>
        <taxon>Acanthoscelides</taxon>
    </lineage>
</organism>
<comment type="caution">
    <text evidence="9">The sequence shown here is derived from an EMBL/GenBank/DDBJ whole genome shotgun (WGS) entry which is preliminary data.</text>
</comment>
<evidence type="ECO:0000256" key="7">
    <source>
        <dbReference type="ARBA" id="ARBA00051722"/>
    </source>
</evidence>
<dbReference type="FunFam" id="3.40.250.10:FF:000036">
    <property type="entry name" value="M-phase inducer phosphatase"/>
    <property type="match status" value="1"/>
</dbReference>
<dbReference type="SUPFAM" id="SSF52821">
    <property type="entry name" value="Rhodanese/Cell cycle control phosphatase"/>
    <property type="match status" value="1"/>
</dbReference>
<accession>A0A9P0K0W7</accession>